<keyword evidence="14" id="KW-1185">Reference proteome</keyword>
<dbReference type="PROSITE" id="PS50109">
    <property type="entry name" value="HIS_KIN"/>
    <property type="match status" value="1"/>
</dbReference>
<comment type="caution">
    <text evidence="13">The sequence shown here is derived from an EMBL/GenBank/DDBJ whole genome shotgun (WGS) entry which is preliminary data.</text>
</comment>
<evidence type="ECO:0000259" key="12">
    <source>
        <dbReference type="PROSITE" id="PS50109"/>
    </source>
</evidence>
<keyword evidence="10 11" id="KW-0472">Membrane</keyword>
<keyword evidence="7 13" id="KW-0418">Kinase</keyword>
<keyword evidence="4" id="KW-1003">Cell membrane</keyword>
<dbReference type="InterPro" id="IPR003594">
    <property type="entry name" value="HATPase_dom"/>
</dbReference>
<dbReference type="EC" id="2.7.13.3" evidence="3"/>
<feature type="transmembrane region" description="Helical" evidence="11">
    <location>
        <begin position="40"/>
        <end position="62"/>
    </location>
</feature>
<dbReference type="PANTHER" id="PTHR45453:SF2">
    <property type="entry name" value="HISTIDINE KINASE"/>
    <property type="match status" value="1"/>
</dbReference>
<evidence type="ECO:0000256" key="8">
    <source>
        <dbReference type="ARBA" id="ARBA00022989"/>
    </source>
</evidence>
<dbReference type="RefSeq" id="WP_191667404.1">
    <property type="nucleotide sequence ID" value="NZ_QORN01000001.1"/>
</dbReference>
<dbReference type="SMART" id="SM00387">
    <property type="entry name" value="HATPase_c"/>
    <property type="match status" value="1"/>
</dbReference>
<evidence type="ECO:0000256" key="6">
    <source>
        <dbReference type="ARBA" id="ARBA00022692"/>
    </source>
</evidence>
<sequence length="324" mass="37276">MNKHFYQQLLRSVIPVITCYLLLVALMGILVVLYNLPLIFWGDIIRFSLPILIIWLIIDTVIKRSRQRRLNMSNLNGFIPTTPMEAKLFKLLLTQQNTQQDRIQKLQLMQRQQFDHLELFTHEIKNYLTSLNAAAENAPSVNSREVKNNVRQANYYLNLLLNDERLAMDTHDFDFQWINLADLVNEILQQNSAIFIRKQLIPQITGLANIRIMTDQKWLRFCIEQLLSNAIKYSPIGKVITISWEINSLKIADQGKGIASNDLPRIFENGFTGHNGHHNTASTGMGLYLVKKVTDQLNFKINISSNNQGTTAILSFIPDNIKQA</sequence>
<evidence type="ECO:0000256" key="1">
    <source>
        <dbReference type="ARBA" id="ARBA00000085"/>
    </source>
</evidence>
<dbReference type="InterPro" id="IPR005467">
    <property type="entry name" value="His_kinase_dom"/>
</dbReference>
<gene>
    <name evidence="13" type="ORF">DTK66_00280</name>
</gene>
<comment type="catalytic activity">
    <reaction evidence="1">
        <text>ATP + protein L-histidine = ADP + protein N-phospho-L-histidine.</text>
        <dbReference type="EC" id="2.7.13.3"/>
    </reaction>
</comment>
<evidence type="ECO:0000256" key="11">
    <source>
        <dbReference type="SAM" id="Phobius"/>
    </source>
</evidence>
<accession>A0ABR8P5I9</accession>
<evidence type="ECO:0000256" key="5">
    <source>
        <dbReference type="ARBA" id="ARBA00022679"/>
    </source>
</evidence>
<dbReference type="PANTHER" id="PTHR45453">
    <property type="entry name" value="PHOSPHATE REGULON SENSOR PROTEIN PHOR"/>
    <property type="match status" value="1"/>
</dbReference>
<dbReference type="InterPro" id="IPR036890">
    <property type="entry name" value="HATPase_C_sf"/>
</dbReference>
<feature type="domain" description="Histidine kinase" evidence="12">
    <location>
        <begin position="119"/>
        <end position="320"/>
    </location>
</feature>
<evidence type="ECO:0000256" key="9">
    <source>
        <dbReference type="ARBA" id="ARBA00023012"/>
    </source>
</evidence>
<dbReference type="EMBL" id="QORN01000001">
    <property type="protein sequence ID" value="MBD5805558.1"/>
    <property type="molecule type" value="Genomic_DNA"/>
</dbReference>
<evidence type="ECO:0000313" key="13">
    <source>
        <dbReference type="EMBL" id="MBD5805558.1"/>
    </source>
</evidence>
<keyword evidence="8 11" id="KW-1133">Transmembrane helix</keyword>
<feature type="transmembrane region" description="Helical" evidence="11">
    <location>
        <begin position="12"/>
        <end position="34"/>
    </location>
</feature>
<comment type="subcellular location">
    <subcellularLocation>
        <location evidence="2">Cell membrane</location>
        <topology evidence="2">Multi-pass membrane protein</topology>
    </subcellularLocation>
</comment>
<reference evidence="13 14" key="1">
    <citation type="submission" date="2018-07" db="EMBL/GenBank/DDBJ databases">
        <title>Phylogenomic Insights into understanding Host Adaptation of Lactobacillus reuteri by a novel species, Lactobacillus spp. M31.</title>
        <authorList>
            <person name="Sharma S."/>
            <person name="Patil P."/>
            <person name="Korpole S."/>
            <person name="Patil P.B."/>
        </authorList>
    </citation>
    <scope>NUCLEOTIDE SEQUENCE [LARGE SCALE GENOMIC DNA]</scope>
    <source>
        <strain evidence="13 14">M31</strain>
    </source>
</reference>
<keyword evidence="9" id="KW-0902">Two-component regulatory system</keyword>
<keyword evidence="5" id="KW-0808">Transferase</keyword>
<evidence type="ECO:0000256" key="4">
    <source>
        <dbReference type="ARBA" id="ARBA00022475"/>
    </source>
</evidence>
<dbReference type="Proteomes" id="UP000704341">
    <property type="component" value="Unassembled WGS sequence"/>
</dbReference>
<dbReference type="InterPro" id="IPR050351">
    <property type="entry name" value="BphY/WalK/GraS-like"/>
</dbReference>
<organism evidence="13 14">
    <name type="scientific">Limosilactobacillus walteri</name>
    <dbReference type="NCBI Taxonomy" id="2268022"/>
    <lineage>
        <taxon>Bacteria</taxon>
        <taxon>Bacillati</taxon>
        <taxon>Bacillota</taxon>
        <taxon>Bacilli</taxon>
        <taxon>Lactobacillales</taxon>
        <taxon>Lactobacillaceae</taxon>
        <taxon>Limosilactobacillus</taxon>
    </lineage>
</organism>
<evidence type="ECO:0000256" key="2">
    <source>
        <dbReference type="ARBA" id="ARBA00004651"/>
    </source>
</evidence>
<evidence type="ECO:0000256" key="7">
    <source>
        <dbReference type="ARBA" id="ARBA00022777"/>
    </source>
</evidence>
<evidence type="ECO:0000256" key="3">
    <source>
        <dbReference type="ARBA" id="ARBA00012438"/>
    </source>
</evidence>
<protein>
    <recommendedName>
        <fullName evidence="3">histidine kinase</fullName>
        <ecNumber evidence="3">2.7.13.3</ecNumber>
    </recommendedName>
</protein>
<dbReference type="Pfam" id="PF02518">
    <property type="entry name" value="HATPase_c"/>
    <property type="match status" value="1"/>
</dbReference>
<dbReference type="Gene3D" id="3.30.565.10">
    <property type="entry name" value="Histidine kinase-like ATPase, C-terminal domain"/>
    <property type="match status" value="1"/>
</dbReference>
<name>A0ABR8P5I9_9LACO</name>
<dbReference type="SUPFAM" id="SSF55874">
    <property type="entry name" value="ATPase domain of HSP90 chaperone/DNA topoisomerase II/histidine kinase"/>
    <property type="match status" value="1"/>
</dbReference>
<evidence type="ECO:0000256" key="10">
    <source>
        <dbReference type="ARBA" id="ARBA00023136"/>
    </source>
</evidence>
<keyword evidence="6 11" id="KW-0812">Transmembrane</keyword>
<dbReference type="GO" id="GO:0016301">
    <property type="term" value="F:kinase activity"/>
    <property type="evidence" value="ECO:0007669"/>
    <property type="project" value="UniProtKB-KW"/>
</dbReference>
<proteinExistence type="predicted"/>
<evidence type="ECO:0000313" key="14">
    <source>
        <dbReference type="Proteomes" id="UP000704341"/>
    </source>
</evidence>